<accession>A0A2T1NC53</accession>
<sequence length="630" mass="68325">MKLYQLKVFNNNLLFKLTLFFFLSQNLNAQVGINTTTPNAQLDIVASNATTPNVTDGILIPRVNAFPATNPTADQNSMLVYLTTTVGTNTPGFYFWDNASTTWVQLETSNSSVKTLIEDTDKDTKIQVEENTDEDKIRFDVSGTERIVLEEATTNLDIVGGYTQSNAQFTLQNTGLALVPDGTSNSSQIISIQGQYPGPNYPYAKIDLRNNDQGTIYTGASIRSHNDGSVNDGDLRFFTTNNQTLSERMRINSFGNVSIGGVSNNGRLYVKMSNATSYFPNWSAGGGKIITQVHIGDAANPQTRFYNTGSDFYDVGLDGSGNFTIEENDQEKFSINGGVVKISNAYSLPVSDGSSGQILTSNGSGSALWETPTTDVLLSDGDNDTKIQVEETIDEDIIRFDTAGNQKMLINSVGDIGIGTNTPETALHIERSSGDAKLLLNAKSTSNESRLEFRKFANNFSSAIGYYPGNAELRIRTNQNNAILFEPNATEAFRIMPSGNIGVSETNPQEKLHINGNLRMVDGNQATGKVLTSDASGTATWQTPTSEILEKGSVNITNSPTGTAIEIINFTGAYTTAPQVHITVESGNYGEFYIANVKFKSTTSFEIHVFRADSPGDPVDSVTVNWIATN</sequence>
<keyword evidence="3" id="KW-1185">Reference proteome</keyword>
<evidence type="ECO:0000313" key="3">
    <source>
        <dbReference type="Proteomes" id="UP000238426"/>
    </source>
</evidence>
<evidence type="ECO:0000313" key="2">
    <source>
        <dbReference type="EMBL" id="PSG90020.1"/>
    </source>
</evidence>
<organism evidence="2 3">
    <name type="scientific">Aurantibacter aestuarii</name>
    <dbReference type="NCBI Taxonomy" id="1266046"/>
    <lineage>
        <taxon>Bacteria</taxon>
        <taxon>Pseudomonadati</taxon>
        <taxon>Bacteroidota</taxon>
        <taxon>Flavobacteriia</taxon>
        <taxon>Flavobacteriales</taxon>
        <taxon>Flavobacteriaceae</taxon>
        <taxon>Aurantibacter</taxon>
    </lineage>
</organism>
<feature type="chain" id="PRO_5015598535" evidence="1">
    <location>
        <begin position="30"/>
        <end position="630"/>
    </location>
</feature>
<dbReference type="AlphaFoldDB" id="A0A2T1NC53"/>
<dbReference type="OrthoDB" id="1399757at2"/>
<evidence type="ECO:0000256" key="1">
    <source>
        <dbReference type="SAM" id="SignalP"/>
    </source>
</evidence>
<proteinExistence type="predicted"/>
<gene>
    <name evidence="2" type="ORF">C7H52_01750</name>
</gene>
<comment type="caution">
    <text evidence="2">The sequence shown here is derived from an EMBL/GenBank/DDBJ whole genome shotgun (WGS) entry which is preliminary data.</text>
</comment>
<protein>
    <submittedName>
        <fullName evidence="2">Uncharacterized protein</fullName>
    </submittedName>
</protein>
<dbReference type="Proteomes" id="UP000238426">
    <property type="component" value="Unassembled WGS sequence"/>
</dbReference>
<feature type="signal peptide" evidence="1">
    <location>
        <begin position="1"/>
        <end position="29"/>
    </location>
</feature>
<reference evidence="2 3" key="1">
    <citation type="submission" date="2018-03" db="EMBL/GenBank/DDBJ databases">
        <title>Mesoflavibacter sp. HG37 and Mesoflavibacter sp. HG96 sp.nov., two marine bacteria isolated from seawater of Western Pacific Ocean.</title>
        <authorList>
            <person name="Cheng H."/>
            <person name="Wu Y.-H."/>
            <person name="Guo L.-L."/>
            <person name="Xu X.-W."/>
        </authorList>
    </citation>
    <scope>NUCLEOTIDE SEQUENCE [LARGE SCALE GENOMIC DNA]</scope>
    <source>
        <strain evidence="2 3">KCTC 32269</strain>
    </source>
</reference>
<name>A0A2T1NC53_9FLAO</name>
<keyword evidence="1" id="KW-0732">Signal</keyword>
<dbReference type="RefSeq" id="WP_106462163.1">
    <property type="nucleotide sequence ID" value="NZ_PXOQ01000007.1"/>
</dbReference>
<dbReference type="EMBL" id="PXOQ01000007">
    <property type="protein sequence ID" value="PSG90020.1"/>
    <property type="molecule type" value="Genomic_DNA"/>
</dbReference>